<dbReference type="RefSeq" id="WP_306858243.1">
    <property type="nucleotide sequence ID" value="NZ_JAUSRB010000001.1"/>
</dbReference>
<dbReference type="Proteomes" id="UP001230426">
    <property type="component" value="Unassembled WGS sequence"/>
</dbReference>
<keyword evidence="1" id="KW-0732">Signal</keyword>
<gene>
    <name evidence="2" type="ORF">J2S55_001497</name>
</gene>
<feature type="chain" id="PRO_5046706291" description="ABC transporter substrate-binding protein" evidence="1">
    <location>
        <begin position="26"/>
        <end position="47"/>
    </location>
</feature>
<name>A0ABT9QZ44_9ACTN</name>
<sequence length="47" mass="4954">MRISRFAAAAALLALALAARGGAYAFDHPPNTVLANVCEQVMRITPI</sequence>
<protein>
    <recommendedName>
        <fullName evidence="4">ABC transporter substrate-binding protein</fullName>
    </recommendedName>
</protein>
<comment type="caution">
    <text evidence="2">The sequence shown here is derived from an EMBL/GenBank/DDBJ whole genome shotgun (WGS) entry which is preliminary data.</text>
</comment>
<evidence type="ECO:0000313" key="2">
    <source>
        <dbReference type="EMBL" id="MDP9862238.1"/>
    </source>
</evidence>
<organism evidence="2 3">
    <name type="scientific">Streptosporangium brasiliense</name>
    <dbReference type="NCBI Taxonomy" id="47480"/>
    <lineage>
        <taxon>Bacteria</taxon>
        <taxon>Bacillati</taxon>
        <taxon>Actinomycetota</taxon>
        <taxon>Actinomycetes</taxon>
        <taxon>Streptosporangiales</taxon>
        <taxon>Streptosporangiaceae</taxon>
        <taxon>Streptosporangium</taxon>
    </lineage>
</organism>
<reference evidence="2 3" key="1">
    <citation type="submission" date="2023-07" db="EMBL/GenBank/DDBJ databases">
        <title>Sequencing the genomes of 1000 actinobacteria strains.</title>
        <authorList>
            <person name="Klenk H.-P."/>
        </authorList>
    </citation>
    <scope>NUCLEOTIDE SEQUENCE [LARGE SCALE GENOMIC DNA]</scope>
    <source>
        <strain evidence="2 3">DSM 44109</strain>
    </source>
</reference>
<feature type="signal peptide" evidence="1">
    <location>
        <begin position="1"/>
        <end position="25"/>
    </location>
</feature>
<proteinExistence type="predicted"/>
<evidence type="ECO:0008006" key="4">
    <source>
        <dbReference type="Google" id="ProtNLM"/>
    </source>
</evidence>
<dbReference type="EMBL" id="JAUSRB010000001">
    <property type="protein sequence ID" value="MDP9862238.1"/>
    <property type="molecule type" value="Genomic_DNA"/>
</dbReference>
<evidence type="ECO:0000313" key="3">
    <source>
        <dbReference type="Proteomes" id="UP001230426"/>
    </source>
</evidence>
<accession>A0ABT9QZ44</accession>
<keyword evidence="3" id="KW-1185">Reference proteome</keyword>
<evidence type="ECO:0000256" key="1">
    <source>
        <dbReference type="SAM" id="SignalP"/>
    </source>
</evidence>